<dbReference type="CDD" id="cd02440">
    <property type="entry name" value="AdoMet_MTases"/>
    <property type="match status" value="1"/>
</dbReference>
<evidence type="ECO:0000259" key="1">
    <source>
        <dbReference type="Pfam" id="PF08241"/>
    </source>
</evidence>
<dbReference type="InterPro" id="IPR050508">
    <property type="entry name" value="Methyltransf_Superfamily"/>
</dbReference>
<dbReference type="EC" id="2.1.1.-" evidence="2"/>
<dbReference type="GO" id="GO:0032259">
    <property type="term" value="P:methylation"/>
    <property type="evidence" value="ECO:0007669"/>
    <property type="project" value="UniProtKB-KW"/>
</dbReference>
<dbReference type="Proteomes" id="UP001596056">
    <property type="component" value="Unassembled WGS sequence"/>
</dbReference>
<dbReference type="RefSeq" id="WP_209842969.1">
    <property type="nucleotide sequence ID" value="NZ_JAGGJP010000021.1"/>
</dbReference>
<keyword evidence="3" id="KW-1185">Reference proteome</keyword>
<evidence type="ECO:0000313" key="3">
    <source>
        <dbReference type="Proteomes" id="UP001596056"/>
    </source>
</evidence>
<keyword evidence="2" id="KW-0489">Methyltransferase</keyword>
<dbReference type="SUPFAM" id="SSF53335">
    <property type="entry name" value="S-adenosyl-L-methionine-dependent methyltransferases"/>
    <property type="match status" value="1"/>
</dbReference>
<dbReference type="EMBL" id="JBHSNA010000025">
    <property type="protein sequence ID" value="MFC5568073.1"/>
    <property type="molecule type" value="Genomic_DNA"/>
</dbReference>
<reference evidence="3" key="1">
    <citation type="journal article" date="2019" name="Int. J. Syst. Evol. Microbiol.">
        <title>The Global Catalogue of Microorganisms (GCM) 10K type strain sequencing project: providing services to taxonomists for standard genome sequencing and annotation.</title>
        <authorList>
            <consortium name="The Broad Institute Genomics Platform"/>
            <consortium name="The Broad Institute Genome Sequencing Center for Infectious Disease"/>
            <person name="Wu L."/>
            <person name="Ma J."/>
        </authorList>
    </citation>
    <scope>NUCLEOTIDE SEQUENCE [LARGE SCALE GENOMIC DNA]</scope>
    <source>
        <strain evidence="3">KACC 11588</strain>
    </source>
</reference>
<dbReference type="InterPro" id="IPR013216">
    <property type="entry name" value="Methyltransf_11"/>
</dbReference>
<dbReference type="Pfam" id="PF08241">
    <property type="entry name" value="Methyltransf_11"/>
    <property type="match status" value="1"/>
</dbReference>
<sequence>MIAQALLDACARGDLPPNVLLLRLAMVATAPEEVAAALDAAGPRLAAARALWRANPQAFGLVKSVLAGVEHAESADPAHWARVFDRLAAAAPEGGVALYALGNPDLLRAATREVVDRILGWDLLPPEARVVEIGCGIGRVLATLAPHAAGITGLDVSPGMIAAARDRCAGLPNVTLAVTSGRDLPLPDASADLVLAADVFPYLVDSGLAEAHLAESARVLRPGGHLLILNHSYRGDPDADRADLAVLAPPNGLRLRRAATGDFALWDAATFLLSRAG</sequence>
<feature type="domain" description="Methyltransferase type 11" evidence="1">
    <location>
        <begin position="131"/>
        <end position="228"/>
    </location>
</feature>
<protein>
    <submittedName>
        <fullName evidence="2">Class I SAM-dependent methyltransferase</fullName>
        <ecNumber evidence="2">2.1.1.-</ecNumber>
    </submittedName>
</protein>
<comment type="caution">
    <text evidence="2">The sequence shown here is derived from an EMBL/GenBank/DDBJ whole genome shotgun (WGS) entry which is preliminary data.</text>
</comment>
<name>A0ABW0SGF5_9RHOB</name>
<evidence type="ECO:0000313" key="2">
    <source>
        <dbReference type="EMBL" id="MFC5568073.1"/>
    </source>
</evidence>
<keyword evidence="2" id="KW-0808">Transferase</keyword>
<dbReference type="GO" id="GO:0008168">
    <property type="term" value="F:methyltransferase activity"/>
    <property type="evidence" value="ECO:0007669"/>
    <property type="project" value="UniProtKB-KW"/>
</dbReference>
<organism evidence="2 3">
    <name type="scientific">Rubellimicrobium aerolatum</name>
    <dbReference type="NCBI Taxonomy" id="490979"/>
    <lineage>
        <taxon>Bacteria</taxon>
        <taxon>Pseudomonadati</taxon>
        <taxon>Pseudomonadota</taxon>
        <taxon>Alphaproteobacteria</taxon>
        <taxon>Rhodobacterales</taxon>
        <taxon>Roseobacteraceae</taxon>
        <taxon>Rubellimicrobium</taxon>
    </lineage>
</organism>
<dbReference type="PANTHER" id="PTHR42912">
    <property type="entry name" value="METHYLTRANSFERASE"/>
    <property type="match status" value="1"/>
</dbReference>
<gene>
    <name evidence="2" type="ORF">ACFPOC_16810</name>
</gene>
<dbReference type="InterPro" id="IPR029063">
    <property type="entry name" value="SAM-dependent_MTases_sf"/>
</dbReference>
<proteinExistence type="predicted"/>
<dbReference type="Gene3D" id="3.40.50.150">
    <property type="entry name" value="Vaccinia Virus protein VP39"/>
    <property type="match status" value="1"/>
</dbReference>
<accession>A0ABW0SGF5</accession>